<dbReference type="Proteomes" id="UP000282957">
    <property type="component" value="Unassembled WGS sequence"/>
</dbReference>
<dbReference type="SUPFAM" id="SSF46785">
    <property type="entry name" value="Winged helix' DNA-binding domain"/>
    <property type="match status" value="1"/>
</dbReference>
<dbReference type="AlphaFoldDB" id="A0A437LX00"/>
<organism evidence="6 7">
    <name type="scientific">Rhodovarius crocodyli</name>
    <dbReference type="NCBI Taxonomy" id="1979269"/>
    <lineage>
        <taxon>Bacteria</taxon>
        <taxon>Pseudomonadati</taxon>
        <taxon>Pseudomonadota</taxon>
        <taxon>Alphaproteobacteria</taxon>
        <taxon>Acetobacterales</taxon>
        <taxon>Roseomonadaceae</taxon>
        <taxon>Rhodovarius</taxon>
    </lineage>
</organism>
<dbReference type="InterPro" id="IPR005471">
    <property type="entry name" value="Tscrpt_reg_IclR_N"/>
</dbReference>
<dbReference type="Pfam" id="PF09339">
    <property type="entry name" value="HTH_IclR"/>
    <property type="match status" value="1"/>
</dbReference>
<dbReference type="RefSeq" id="WP_127790242.1">
    <property type="nucleotide sequence ID" value="NZ_SACL01000016.1"/>
</dbReference>
<name>A0A437LX00_9PROT</name>
<dbReference type="EMBL" id="SACL01000016">
    <property type="protein sequence ID" value="RVT89928.1"/>
    <property type="molecule type" value="Genomic_DNA"/>
</dbReference>
<keyword evidence="3" id="KW-0804">Transcription</keyword>
<evidence type="ECO:0000256" key="2">
    <source>
        <dbReference type="ARBA" id="ARBA00023125"/>
    </source>
</evidence>
<dbReference type="InterPro" id="IPR050707">
    <property type="entry name" value="HTH_MetabolicPath_Reg"/>
</dbReference>
<dbReference type="OrthoDB" id="9807558at2"/>
<evidence type="ECO:0000259" key="5">
    <source>
        <dbReference type="PROSITE" id="PS51078"/>
    </source>
</evidence>
<dbReference type="PROSITE" id="PS51077">
    <property type="entry name" value="HTH_ICLR"/>
    <property type="match status" value="1"/>
</dbReference>
<feature type="domain" description="HTH iclR-type" evidence="4">
    <location>
        <begin position="10"/>
        <end position="73"/>
    </location>
</feature>
<dbReference type="GO" id="GO:0045892">
    <property type="term" value="P:negative regulation of DNA-templated transcription"/>
    <property type="evidence" value="ECO:0007669"/>
    <property type="project" value="TreeGrafter"/>
</dbReference>
<dbReference type="SUPFAM" id="SSF55781">
    <property type="entry name" value="GAF domain-like"/>
    <property type="match status" value="1"/>
</dbReference>
<dbReference type="GO" id="GO:0003677">
    <property type="term" value="F:DNA binding"/>
    <property type="evidence" value="ECO:0007669"/>
    <property type="project" value="UniProtKB-KW"/>
</dbReference>
<dbReference type="InterPro" id="IPR036388">
    <property type="entry name" value="WH-like_DNA-bd_sf"/>
</dbReference>
<dbReference type="PANTHER" id="PTHR30136:SF35">
    <property type="entry name" value="HTH-TYPE TRANSCRIPTIONAL REGULATOR RV1719"/>
    <property type="match status" value="1"/>
</dbReference>
<dbReference type="Gene3D" id="1.10.10.10">
    <property type="entry name" value="Winged helix-like DNA-binding domain superfamily/Winged helix DNA-binding domain"/>
    <property type="match status" value="1"/>
</dbReference>
<protein>
    <submittedName>
        <fullName evidence="6">IclR family transcriptional regulator</fullName>
    </submittedName>
</protein>
<reference evidence="6 7" key="1">
    <citation type="submission" date="2019-01" db="EMBL/GenBank/DDBJ databases">
        <authorList>
            <person name="Chen W.-M."/>
        </authorList>
    </citation>
    <scope>NUCLEOTIDE SEQUENCE [LARGE SCALE GENOMIC DNA]</scope>
    <source>
        <strain evidence="6 7">CCP-6</strain>
    </source>
</reference>
<keyword evidence="1" id="KW-0805">Transcription regulation</keyword>
<evidence type="ECO:0000259" key="4">
    <source>
        <dbReference type="PROSITE" id="PS51077"/>
    </source>
</evidence>
<dbReference type="InterPro" id="IPR029016">
    <property type="entry name" value="GAF-like_dom_sf"/>
</dbReference>
<evidence type="ECO:0000256" key="1">
    <source>
        <dbReference type="ARBA" id="ARBA00023015"/>
    </source>
</evidence>
<gene>
    <name evidence="6" type="ORF">EOD42_24510</name>
</gene>
<evidence type="ECO:0000313" key="6">
    <source>
        <dbReference type="EMBL" id="RVT89928.1"/>
    </source>
</evidence>
<comment type="caution">
    <text evidence="6">The sequence shown here is derived from an EMBL/GenBank/DDBJ whole genome shotgun (WGS) entry which is preliminary data.</text>
</comment>
<sequence length="258" mass="27514">MSEAEDPYLSPPVQRAARLLRHIAGGDAVTNMAATARALDINRTTLLRLLHTLQAEGFIEPRGGGKPGWRVGLALFGLVARAFASEDLAEIATPRLDAMAHELGFSTHLGVLDGREVVYLIRRTPDHSFVSNIRVGSRLPAHAANMGRAILAHWPPEQVRQLFADAPMQAVTAQTPTSLPALMAQLAADRAEGLAWSEGFYEAGIASVAAAVFDATGRPVAAINLSGGAAEFAAARPRIDQAMRRAAEDISRRLGWTG</sequence>
<dbReference type="PROSITE" id="PS51078">
    <property type="entry name" value="ICLR_ED"/>
    <property type="match status" value="1"/>
</dbReference>
<dbReference type="SMART" id="SM00346">
    <property type="entry name" value="HTH_ICLR"/>
    <property type="match status" value="1"/>
</dbReference>
<dbReference type="PANTHER" id="PTHR30136">
    <property type="entry name" value="HELIX-TURN-HELIX TRANSCRIPTIONAL REGULATOR, ICLR FAMILY"/>
    <property type="match status" value="1"/>
</dbReference>
<keyword evidence="2" id="KW-0238">DNA-binding</keyword>
<dbReference type="GO" id="GO:0003700">
    <property type="term" value="F:DNA-binding transcription factor activity"/>
    <property type="evidence" value="ECO:0007669"/>
    <property type="project" value="TreeGrafter"/>
</dbReference>
<dbReference type="InterPro" id="IPR014757">
    <property type="entry name" value="Tscrpt_reg_IclR_C"/>
</dbReference>
<keyword evidence="7" id="KW-1185">Reference proteome</keyword>
<evidence type="ECO:0000256" key="3">
    <source>
        <dbReference type="ARBA" id="ARBA00023163"/>
    </source>
</evidence>
<proteinExistence type="predicted"/>
<evidence type="ECO:0000313" key="7">
    <source>
        <dbReference type="Proteomes" id="UP000282957"/>
    </source>
</evidence>
<dbReference type="InterPro" id="IPR036390">
    <property type="entry name" value="WH_DNA-bd_sf"/>
</dbReference>
<accession>A0A437LX00</accession>
<dbReference type="Pfam" id="PF01614">
    <property type="entry name" value="IclR_C"/>
    <property type="match status" value="1"/>
</dbReference>
<dbReference type="Gene3D" id="3.30.450.40">
    <property type="match status" value="1"/>
</dbReference>
<feature type="domain" description="IclR-ED" evidence="5">
    <location>
        <begin position="74"/>
        <end position="256"/>
    </location>
</feature>